<evidence type="ECO:0000313" key="2">
    <source>
        <dbReference type="EMBL" id="AYQ73034.1"/>
    </source>
</evidence>
<reference evidence="2 3" key="1">
    <citation type="submission" date="2018-10" db="EMBL/GenBank/DDBJ databases">
        <title>Genome Sequence of Cohnella sp.</title>
        <authorList>
            <person name="Srinivasan S."/>
            <person name="Kim M.K."/>
        </authorList>
    </citation>
    <scope>NUCLEOTIDE SEQUENCE [LARGE SCALE GENOMIC DNA]</scope>
    <source>
        <strain evidence="2 3">18JY8-7</strain>
    </source>
</reference>
<organism evidence="2 3">
    <name type="scientific">Cohnella candidum</name>
    <dbReference type="NCBI Taxonomy" id="2674991"/>
    <lineage>
        <taxon>Bacteria</taxon>
        <taxon>Bacillati</taxon>
        <taxon>Bacillota</taxon>
        <taxon>Bacilli</taxon>
        <taxon>Bacillales</taxon>
        <taxon>Paenibacillaceae</taxon>
        <taxon>Cohnella</taxon>
    </lineage>
</organism>
<dbReference type="KEGG" id="coh:EAV92_10940"/>
<dbReference type="Proteomes" id="UP000269097">
    <property type="component" value="Chromosome"/>
</dbReference>
<keyword evidence="3" id="KW-1185">Reference proteome</keyword>
<proteinExistence type="predicted"/>
<feature type="transmembrane region" description="Helical" evidence="1">
    <location>
        <begin position="88"/>
        <end position="105"/>
    </location>
</feature>
<gene>
    <name evidence="2" type="ORF">EAV92_10940</name>
</gene>
<keyword evidence="1" id="KW-1133">Transmembrane helix</keyword>
<dbReference type="EMBL" id="CP033433">
    <property type="protein sequence ID" value="AYQ73034.1"/>
    <property type="molecule type" value="Genomic_DNA"/>
</dbReference>
<protein>
    <submittedName>
        <fullName evidence="2">Uncharacterized protein</fullName>
    </submittedName>
</protein>
<evidence type="ECO:0000313" key="3">
    <source>
        <dbReference type="Proteomes" id="UP000269097"/>
    </source>
</evidence>
<feature type="transmembrane region" description="Helical" evidence="1">
    <location>
        <begin position="55"/>
        <end position="76"/>
    </location>
</feature>
<keyword evidence="1" id="KW-0472">Membrane</keyword>
<evidence type="ECO:0000256" key="1">
    <source>
        <dbReference type="SAM" id="Phobius"/>
    </source>
</evidence>
<keyword evidence="1" id="KW-0812">Transmembrane</keyword>
<accession>A0A3G3JXS5</accession>
<sequence>MDHSIGVPPFDMYDTQVKSILTWDDALTWLLYPLFAYLFIYGYEWLSIGGLGIPLYILVWGLFAAGFETVGVYFHVYEYKRWTLGYSFAVYIVVQLLLVIFYHILKLKIADIKRNGTG</sequence>
<name>A0A3G3JXS5_9BACL</name>
<feature type="transmembrane region" description="Helical" evidence="1">
    <location>
        <begin position="26"/>
        <end position="43"/>
    </location>
</feature>
<dbReference type="AlphaFoldDB" id="A0A3G3JXS5"/>